<dbReference type="GO" id="GO:0005730">
    <property type="term" value="C:nucleolus"/>
    <property type="evidence" value="ECO:0007669"/>
    <property type="project" value="TreeGrafter"/>
</dbReference>
<evidence type="ECO:0000256" key="7">
    <source>
        <dbReference type="ARBA" id="ARBA00047984"/>
    </source>
</evidence>
<dbReference type="InterPro" id="IPR027417">
    <property type="entry name" value="P-loop_NTPase"/>
</dbReference>
<dbReference type="Proteomes" id="UP000283269">
    <property type="component" value="Unassembled WGS sequence"/>
</dbReference>
<evidence type="ECO:0000256" key="6">
    <source>
        <dbReference type="ARBA" id="ARBA00022840"/>
    </source>
</evidence>
<dbReference type="InterPro" id="IPR002464">
    <property type="entry name" value="DNA/RNA_helicase_DEAH_CS"/>
</dbReference>
<dbReference type="EMBL" id="NHYD01002515">
    <property type="protein sequence ID" value="PPQ86311.1"/>
    <property type="molecule type" value="Genomic_DNA"/>
</dbReference>
<dbReference type="Gene3D" id="1.20.120.1080">
    <property type="match status" value="1"/>
</dbReference>
<comment type="catalytic activity">
    <reaction evidence="7">
        <text>ATP + H2O = ADP + phosphate + H(+)</text>
        <dbReference type="Rhea" id="RHEA:13065"/>
        <dbReference type="ChEBI" id="CHEBI:15377"/>
        <dbReference type="ChEBI" id="CHEBI:15378"/>
        <dbReference type="ChEBI" id="CHEBI:30616"/>
        <dbReference type="ChEBI" id="CHEBI:43474"/>
        <dbReference type="ChEBI" id="CHEBI:456216"/>
        <dbReference type="EC" id="3.6.4.13"/>
    </reaction>
</comment>
<proteinExistence type="inferred from homology"/>
<keyword evidence="4" id="KW-0378">Hydrolase</keyword>
<organism evidence="11 12">
    <name type="scientific">Psilocybe cyanescens</name>
    <dbReference type="NCBI Taxonomy" id="93625"/>
    <lineage>
        <taxon>Eukaryota</taxon>
        <taxon>Fungi</taxon>
        <taxon>Dikarya</taxon>
        <taxon>Basidiomycota</taxon>
        <taxon>Agaricomycotina</taxon>
        <taxon>Agaricomycetes</taxon>
        <taxon>Agaricomycetidae</taxon>
        <taxon>Agaricales</taxon>
        <taxon>Agaricineae</taxon>
        <taxon>Strophariaceae</taxon>
        <taxon>Psilocybe</taxon>
    </lineage>
</organism>
<dbReference type="GO" id="GO:0005524">
    <property type="term" value="F:ATP binding"/>
    <property type="evidence" value="ECO:0007669"/>
    <property type="project" value="UniProtKB-KW"/>
</dbReference>
<evidence type="ECO:0000259" key="9">
    <source>
        <dbReference type="PROSITE" id="PS51192"/>
    </source>
</evidence>
<dbReference type="Pfam" id="PF00271">
    <property type="entry name" value="Helicase_C"/>
    <property type="match status" value="1"/>
</dbReference>
<dbReference type="Pfam" id="PF21010">
    <property type="entry name" value="HA2_C"/>
    <property type="match status" value="1"/>
</dbReference>
<dbReference type="PANTHER" id="PTHR18934:SF118">
    <property type="entry name" value="ATP-DEPENDENT RNA HELICASE DHX33"/>
    <property type="match status" value="1"/>
</dbReference>
<evidence type="ECO:0000256" key="2">
    <source>
        <dbReference type="ARBA" id="ARBA00012552"/>
    </source>
</evidence>
<feature type="compositionally biased region" description="Polar residues" evidence="8">
    <location>
        <begin position="80"/>
        <end position="101"/>
    </location>
</feature>
<dbReference type="PROSITE" id="PS51192">
    <property type="entry name" value="HELICASE_ATP_BIND_1"/>
    <property type="match status" value="1"/>
</dbReference>
<dbReference type="Gene3D" id="3.40.50.300">
    <property type="entry name" value="P-loop containing nucleotide triphosphate hydrolases"/>
    <property type="match status" value="2"/>
</dbReference>
<dbReference type="InterPro" id="IPR001650">
    <property type="entry name" value="Helicase_C-like"/>
</dbReference>
<evidence type="ECO:0000256" key="1">
    <source>
        <dbReference type="ARBA" id="ARBA00008792"/>
    </source>
</evidence>
<dbReference type="InterPro" id="IPR011545">
    <property type="entry name" value="DEAD/DEAH_box_helicase_dom"/>
</dbReference>
<evidence type="ECO:0000256" key="3">
    <source>
        <dbReference type="ARBA" id="ARBA00022741"/>
    </source>
</evidence>
<keyword evidence="12" id="KW-1185">Reference proteome</keyword>
<dbReference type="STRING" id="93625.A0A409X6F3"/>
<feature type="domain" description="Helicase C-terminal" evidence="10">
    <location>
        <begin position="339"/>
        <end position="517"/>
    </location>
</feature>
<dbReference type="SUPFAM" id="SSF52540">
    <property type="entry name" value="P-loop containing nucleoside triphosphate hydrolases"/>
    <property type="match status" value="1"/>
</dbReference>
<comment type="caution">
    <text evidence="11">The sequence shown here is derived from an EMBL/GenBank/DDBJ whole genome shotgun (WGS) entry which is preliminary data.</text>
</comment>
<dbReference type="OrthoDB" id="10253254at2759"/>
<dbReference type="PANTHER" id="PTHR18934">
    <property type="entry name" value="ATP-DEPENDENT RNA HELICASE"/>
    <property type="match status" value="1"/>
</dbReference>
<dbReference type="CDD" id="cd18791">
    <property type="entry name" value="SF2_C_RHA"/>
    <property type="match status" value="1"/>
</dbReference>
<evidence type="ECO:0000256" key="4">
    <source>
        <dbReference type="ARBA" id="ARBA00022801"/>
    </source>
</evidence>
<keyword evidence="6" id="KW-0067">ATP-binding</keyword>
<dbReference type="GO" id="GO:1990904">
    <property type="term" value="C:ribonucleoprotein complex"/>
    <property type="evidence" value="ECO:0007669"/>
    <property type="project" value="UniProtKB-ARBA"/>
</dbReference>
<evidence type="ECO:0000313" key="11">
    <source>
        <dbReference type="EMBL" id="PPQ86311.1"/>
    </source>
</evidence>
<evidence type="ECO:0000313" key="12">
    <source>
        <dbReference type="Proteomes" id="UP000283269"/>
    </source>
</evidence>
<dbReference type="FunFam" id="3.40.50.300:FF:000637">
    <property type="entry name" value="ATP-dependent RNA helicase DHX37/DHR1"/>
    <property type="match status" value="1"/>
</dbReference>
<dbReference type="PROSITE" id="PS51194">
    <property type="entry name" value="HELICASE_CTER"/>
    <property type="match status" value="1"/>
</dbReference>
<feature type="domain" description="Helicase ATP-binding" evidence="9">
    <location>
        <begin position="139"/>
        <end position="317"/>
    </location>
</feature>
<dbReference type="GO" id="GO:0003725">
    <property type="term" value="F:double-stranded RNA binding"/>
    <property type="evidence" value="ECO:0007669"/>
    <property type="project" value="TreeGrafter"/>
</dbReference>
<dbReference type="SMART" id="SM00487">
    <property type="entry name" value="DEXDc"/>
    <property type="match status" value="1"/>
</dbReference>
<dbReference type="GO" id="GO:0045943">
    <property type="term" value="P:positive regulation of transcription by RNA polymerase I"/>
    <property type="evidence" value="ECO:0007669"/>
    <property type="project" value="TreeGrafter"/>
</dbReference>
<dbReference type="CDD" id="cd17978">
    <property type="entry name" value="DEXHc_DHX33"/>
    <property type="match status" value="1"/>
</dbReference>
<protein>
    <recommendedName>
        <fullName evidence="2">RNA helicase</fullName>
        <ecNumber evidence="2">3.6.4.13</ecNumber>
    </recommendedName>
</protein>
<dbReference type="InterPro" id="IPR014001">
    <property type="entry name" value="Helicase_ATP-bd"/>
</dbReference>
<dbReference type="AlphaFoldDB" id="A0A409X6F3"/>
<keyword evidence="3" id="KW-0547">Nucleotide-binding</keyword>
<accession>A0A409X6F3</accession>
<dbReference type="GO" id="GO:0003724">
    <property type="term" value="F:RNA helicase activity"/>
    <property type="evidence" value="ECO:0007669"/>
    <property type="project" value="UniProtKB-EC"/>
</dbReference>
<dbReference type="GO" id="GO:0016787">
    <property type="term" value="F:hydrolase activity"/>
    <property type="evidence" value="ECO:0007669"/>
    <property type="project" value="UniProtKB-KW"/>
</dbReference>
<reference evidence="11 12" key="1">
    <citation type="journal article" date="2018" name="Evol. Lett.">
        <title>Horizontal gene cluster transfer increased hallucinogenic mushroom diversity.</title>
        <authorList>
            <person name="Reynolds H.T."/>
            <person name="Vijayakumar V."/>
            <person name="Gluck-Thaler E."/>
            <person name="Korotkin H.B."/>
            <person name="Matheny P.B."/>
            <person name="Slot J.C."/>
        </authorList>
    </citation>
    <scope>NUCLEOTIDE SEQUENCE [LARGE SCALE GENOMIC DNA]</scope>
    <source>
        <strain evidence="11 12">2631</strain>
    </source>
</reference>
<dbReference type="SMART" id="SM00847">
    <property type="entry name" value="HA2"/>
    <property type="match status" value="1"/>
</dbReference>
<dbReference type="InterPro" id="IPR048333">
    <property type="entry name" value="HA2_WH"/>
</dbReference>
<dbReference type="EC" id="3.6.4.13" evidence="2"/>
<name>A0A409X6F3_PSICY</name>
<gene>
    <name evidence="11" type="ORF">CVT25_005612</name>
</gene>
<keyword evidence="5" id="KW-0347">Helicase</keyword>
<feature type="region of interest" description="Disordered" evidence="8">
    <location>
        <begin position="1"/>
        <end position="125"/>
    </location>
</feature>
<evidence type="ECO:0000259" key="10">
    <source>
        <dbReference type="PROSITE" id="PS51194"/>
    </source>
</evidence>
<dbReference type="SMART" id="SM00490">
    <property type="entry name" value="HELICc"/>
    <property type="match status" value="1"/>
</dbReference>
<dbReference type="Pfam" id="PF04408">
    <property type="entry name" value="WHD_HA2"/>
    <property type="match status" value="1"/>
</dbReference>
<sequence length="778" mass="86140">MPTTTYSTKTIQKIREPAYYGVKTEKNHKRAKSVPWVDVSDDDEKSKRNSLKRKNSIVNGNADHSRNGQNGHKNKKRRSSIQNGDTPQSKDLANSPGSSQSKRGHINGSGPSTPHTAKFKAVQEQRKQLPIAKGREALIEEINKNNVTILLGETGSGKTTQVPQYILESGLARNGMIAVTQPRKVAATSLAQRVAVEQNVSLGDLVGYAVRFDEKSSAQTRIKYLTDGMIVRELMSDPLLSNYSVIIVDEAHERTLRTDLLIANLKKIQAKRNPKTDPKGKGNADTSNPLKIVIMSATLDAEKFSKFYHNAKILYVKGRQHPVKIYHSAESQLDYTDAAMRTFFQIHTDQPPGDVLIFLPGQEDIESLQKSIELYAKQLPSDKSEVLTCTMFAAQEHSQNNKAFSPTPPNTRKCILATNIAETSITIPGIKYVIDTGKCKEKQYLARISGGGFDTLLTRDITKSSAMQRAGRAGREGTGACFRLYTEDAFNTMAVSGEPEILRCSLTSSILNLKCLGQNLEELDLMDKPDLDSMADLKPVASALKTLWLLGAIDNHQKLTPSGRQMALFPLEPQYACAVVASKEYGCTSEVLDIVSVLSASSKLFIDISEQRDAVTEARRKFRHPSGDHLTVLNAVKAYRDIAASENKHSRREWCRKHFLNERTFLEARDIREQLVVTCGRIGIDVSVSAKENEDLVIRSMGHGLAGNSAFLQADGTYKQTMGQTIVKVHPGSSLCDKKVPAIIYDDLMYTNQIYARGVSSIPKSFFLSLDAFKQRKA</sequence>
<dbReference type="Pfam" id="PF00270">
    <property type="entry name" value="DEAD"/>
    <property type="match status" value="1"/>
</dbReference>
<feature type="compositionally biased region" description="Polar residues" evidence="8">
    <location>
        <begin position="1"/>
        <end position="11"/>
    </location>
</feature>
<evidence type="ECO:0000256" key="8">
    <source>
        <dbReference type="SAM" id="MobiDB-lite"/>
    </source>
</evidence>
<dbReference type="InterPro" id="IPR007502">
    <property type="entry name" value="Helicase-assoc_dom"/>
</dbReference>
<evidence type="ECO:0000256" key="5">
    <source>
        <dbReference type="ARBA" id="ARBA00022806"/>
    </source>
</evidence>
<dbReference type="PROSITE" id="PS00690">
    <property type="entry name" value="DEAH_ATP_HELICASE"/>
    <property type="match status" value="1"/>
</dbReference>
<comment type="similarity">
    <text evidence="1">Belongs to the DEAD box helicase family. DEAH subfamily.</text>
</comment>
<dbReference type="InParanoid" id="A0A409X6F3"/>